<keyword evidence="9 12" id="KW-1133">Transmembrane helix</keyword>
<feature type="compositionally biased region" description="Basic and acidic residues" evidence="13">
    <location>
        <begin position="490"/>
        <end position="501"/>
    </location>
</feature>
<feature type="transmembrane region" description="Helical" evidence="12">
    <location>
        <begin position="98"/>
        <end position="121"/>
    </location>
</feature>
<evidence type="ECO:0000256" key="9">
    <source>
        <dbReference type="ARBA" id="ARBA00022989"/>
    </source>
</evidence>
<feature type="transmembrane region" description="Helical" evidence="12">
    <location>
        <begin position="192"/>
        <end position="211"/>
    </location>
</feature>
<feature type="transmembrane region" description="Helical" evidence="12">
    <location>
        <begin position="57"/>
        <end position="78"/>
    </location>
</feature>
<organism evidence="14 15">
    <name type="scientific">Sphingosinicella rhizophila</name>
    <dbReference type="NCBI Taxonomy" id="3050082"/>
    <lineage>
        <taxon>Bacteria</taxon>
        <taxon>Pseudomonadati</taxon>
        <taxon>Pseudomonadota</taxon>
        <taxon>Alphaproteobacteria</taxon>
        <taxon>Sphingomonadales</taxon>
        <taxon>Sphingosinicellaceae</taxon>
        <taxon>Sphingosinicella</taxon>
    </lineage>
</organism>
<feature type="transmembrane region" description="Helical" evidence="12">
    <location>
        <begin position="346"/>
        <end position="370"/>
    </location>
</feature>
<comment type="similarity">
    <text evidence="2 12">Belongs to the cytochrome ubiquinol oxidase subunit 1 family.</text>
</comment>
<comment type="caution">
    <text evidence="14">The sequence shown here is derived from an EMBL/GenBank/DDBJ whole genome shotgun (WGS) entry which is preliminary data.</text>
</comment>
<dbReference type="Pfam" id="PF01654">
    <property type="entry name" value="Cyt_bd_oxida_I"/>
    <property type="match status" value="1"/>
</dbReference>
<evidence type="ECO:0000256" key="8">
    <source>
        <dbReference type="ARBA" id="ARBA00022982"/>
    </source>
</evidence>
<proteinExistence type="inferred from homology"/>
<comment type="subcellular location">
    <subcellularLocation>
        <location evidence="12">Cell inner membrane</location>
    </subcellularLocation>
    <subcellularLocation>
        <location evidence="1">Cell membrane</location>
        <topology evidence="1">Multi-pass membrane protein</topology>
    </subcellularLocation>
</comment>
<evidence type="ECO:0000256" key="12">
    <source>
        <dbReference type="PIRNR" id="PIRNR006446"/>
    </source>
</evidence>
<evidence type="ECO:0000256" key="13">
    <source>
        <dbReference type="SAM" id="MobiDB-lite"/>
    </source>
</evidence>
<keyword evidence="10 12" id="KW-0408">Iron</keyword>
<keyword evidence="4 12" id="KW-1003">Cell membrane</keyword>
<dbReference type="EMBL" id="JAVUPU010000004">
    <property type="protein sequence ID" value="MDT9599046.1"/>
    <property type="molecule type" value="Genomic_DNA"/>
</dbReference>
<evidence type="ECO:0000256" key="6">
    <source>
        <dbReference type="ARBA" id="ARBA00022692"/>
    </source>
</evidence>
<name>A0ABU3Q6K2_9SPHN</name>
<feature type="transmembrane region" description="Helical" evidence="12">
    <location>
        <begin position="436"/>
        <end position="455"/>
    </location>
</feature>
<keyword evidence="15" id="KW-1185">Reference proteome</keyword>
<dbReference type="Proteomes" id="UP001259572">
    <property type="component" value="Unassembled WGS sequence"/>
</dbReference>
<feature type="transmembrane region" description="Helical" evidence="12">
    <location>
        <begin position="382"/>
        <end position="403"/>
    </location>
</feature>
<evidence type="ECO:0000256" key="2">
    <source>
        <dbReference type="ARBA" id="ARBA00009819"/>
    </source>
</evidence>
<feature type="transmembrane region" description="Helical" evidence="12">
    <location>
        <begin position="15"/>
        <end position="36"/>
    </location>
</feature>
<dbReference type="PANTHER" id="PTHR30365:SF14">
    <property type="entry name" value="CYTOCHROME BD MENAQUINOL OXIDASE SUBUNIT I-RELATED"/>
    <property type="match status" value="1"/>
</dbReference>
<dbReference type="InterPro" id="IPR002585">
    <property type="entry name" value="Cyt-d_ubiquinol_oxidase_su_1"/>
</dbReference>
<keyword evidence="6 12" id="KW-0812">Transmembrane</keyword>
<evidence type="ECO:0000256" key="3">
    <source>
        <dbReference type="ARBA" id="ARBA00022448"/>
    </source>
</evidence>
<feature type="transmembrane region" description="Helical" evidence="12">
    <location>
        <begin position="245"/>
        <end position="263"/>
    </location>
</feature>
<keyword evidence="8 12" id="KW-0249">Electron transport</keyword>
<evidence type="ECO:0000256" key="4">
    <source>
        <dbReference type="ARBA" id="ARBA00022475"/>
    </source>
</evidence>
<dbReference type="PANTHER" id="PTHR30365">
    <property type="entry name" value="CYTOCHROME D UBIQUINOL OXIDASE"/>
    <property type="match status" value="1"/>
</dbReference>
<keyword evidence="3 12" id="KW-0813">Transport</keyword>
<evidence type="ECO:0000256" key="5">
    <source>
        <dbReference type="ARBA" id="ARBA00022617"/>
    </source>
</evidence>
<sequence length="501" mass="54131">MPDAETALLLARLQFAFTVSFHFIFPAFSIGLASYLAVLEGLWLKTGKTVYLTLFKYWLKIFAIAFAMGVVSGIVMSYQFGTNWSVFSDKAGPIIGPLMAYEVLTAFFLEAGFLGVMLFGLERVGKKLHFLATLMVAAGTAMSAFWILSVNSWMQTPSGWAVNAAGQFVPAGSWIDIIFNPSFPYRLVHTVIAAYLTTALVVGGVGAWHLLKARRGRATSAAGSGASAAAGSPDPAGRDQGARTMFSMAMWMAALVAPVQIFVGDLHGLNTYEHQPIKVLAMEGHFEASPDGAPLILFGIPDDDAETIHAAVKIPKLSSLILEHDPDAPMPGLKMVPKEDRPPVGIVFWSFRVMVGLGFLMLALGLWSVWARMRGRLYEWPLLHRFAILMGPAGFVAVIAGWITTEVGRQPWVIYHLLRTRDAVSPIATPGVTGSLIAFVIVYFTVFAAGTIYILKLMAKPPREGEPAPAKAPIRTAGITPASSMSRSGIEPRPDRAEGAE</sequence>
<evidence type="ECO:0000256" key="10">
    <source>
        <dbReference type="ARBA" id="ARBA00023004"/>
    </source>
</evidence>
<feature type="region of interest" description="Disordered" evidence="13">
    <location>
        <begin position="463"/>
        <end position="501"/>
    </location>
</feature>
<keyword evidence="11 12" id="KW-0472">Membrane</keyword>
<dbReference type="RefSeq" id="WP_315725641.1">
    <property type="nucleotide sequence ID" value="NZ_JAVUPU010000004.1"/>
</dbReference>
<gene>
    <name evidence="14" type="ORF">RQX22_08790</name>
</gene>
<evidence type="ECO:0000256" key="11">
    <source>
        <dbReference type="ARBA" id="ARBA00023136"/>
    </source>
</evidence>
<protein>
    <submittedName>
        <fullName evidence="14">Cytochrome ubiquinol oxidase subunit I</fullName>
    </submittedName>
</protein>
<dbReference type="PIRSF" id="PIRSF006446">
    <property type="entry name" value="Cyt_quinol_oxidase_1"/>
    <property type="match status" value="1"/>
</dbReference>
<evidence type="ECO:0000256" key="7">
    <source>
        <dbReference type="ARBA" id="ARBA00022723"/>
    </source>
</evidence>
<evidence type="ECO:0000313" key="15">
    <source>
        <dbReference type="Proteomes" id="UP001259572"/>
    </source>
</evidence>
<evidence type="ECO:0000256" key="1">
    <source>
        <dbReference type="ARBA" id="ARBA00004651"/>
    </source>
</evidence>
<keyword evidence="7 12" id="KW-0479">Metal-binding</keyword>
<feature type="transmembrane region" description="Helical" evidence="12">
    <location>
        <begin position="128"/>
        <end position="148"/>
    </location>
</feature>
<evidence type="ECO:0000313" key="14">
    <source>
        <dbReference type="EMBL" id="MDT9599046.1"/>
    </source>
</evidence>
<accession>A0ABU3Q6K2</accession>
<keyword evidence="5 12" id="KW-0349">Heme</keyword>
<reference evidence="14 15" key="1">
    <citation type="submission" date="2023-05" db="EMBL/GenBank/DDBJ databases">
        <authorList>
            <person name="Guo Y."/>
        </authorList>
    </citation>
    <scope>NUCLEOTIDE SEQUENCE [LARGE SCALE GENOMIC DNA]</scope>
    <source>
        <strain evidence="14 15">GR2756</strain>
    </source>
</reference>